<feature type="compositionally biased region" description="Polar residues" evidence="5">
    <location>
        <begin position="282"/>
        <end position="297"/>
    </location>
</feature>
<accession>A0A292PZE9</accession>
<evidence type="ECO:0000256" key="6">
    <source>
        <dbReference type="SAM" id="Phobius"/>
    </source>
</evidence>
<dbReference type="InterPro" id="IPR052646">
    <property type="entry name" value="Peroxisomal_PEX28-32"/>
</dbReference>
<dbReference type="GO" id="GO:0005778">
    <property type="term" value="C:peroxisomal membrane"/>
    <property type="evidence" value="ECO:0007669"/>
    <property type="project" value="UniProtKB-ARBA"/>
</dbReference>
<keyword evidence="9" id="KW-1185">Reference proteome</keyword>
<dbReference type="Proteomes" id="UP001412239">
    <property type="component" value="Unassembled WGS sequence"/>
</dbReference>
<keyword evidence="2 6" id="KW-0812">Transmembrane</keyword>
<feature type="region of interest" description="Disordered" evidence="5">
    <location>
        <begin position="274"/>
        <end position="297"/>
    </location>
</feature>
<feature type="region of interest" description="Disordered" evidence="5">
    <location>
        <begin position="402"/>
        <end position="421"/>
    </location>
</feature>
<keyword evidence="3 6" id="KW-1133">Transmembrane helix</keyword>
<feature type="region of interest" description="Disordered" evidence="5">
    <location>
        <begin position="15"/>
        <end position="52"/>
    </location>
</feature>
<dbReference type="PANTHER" id="PTHR31679">
    <property type="entry name" value="PEROXISOMAL MEMBRANE PROTEIN PEX30-RELATED"/>
    <property type="match status" value="1"/>
</dbReference>
<feature type="domain" description="Peroxin/Ferlin" evidence="7">
    <location>
        <begin position="333"/>
        <end position="402"/>
    </location>
</feature>
<feature type="transmembrane region" description="Helical" evidence="6">
    <location>
        <begin position="197"/>
        <end position="216"/>
    </location>
</feature>
<dbReference type="SMART" id="SM00693">
    <property type="entry name" value="DysFN"/>
    <property type="match status" value="1"/>
</dbReference>
<feature type="region of interest" description="Disordered" evidence="5">
    <location>
        <begin position="465"/>
        <end position="538"/>
    </location>
</feature>
<gene>
    <name evidence="8" type="ORF">GSTUAT00004232001</name>
</gene>
<keyword evidence="4 6" id="KW-0472">Membrane</keyword>
<feature type="transmembrane region" description="Helical" evidence="6">
    <location>
        <begin position="123"/>
        <end position="139"/>
    </location>
</feature>
<dbReference type="AlphaFoldDB" id="A0A292PZE9"/>
<dbReference type="GO" id="GO:0007031">
    <property type="term" value="P:peroxisome organization"/>
    <property type="evidence" value="ECO:0007669"/>
    <property type="project" value="TreeGrafter"/>
</dbReference>
<dbReference type="Pfam" id="PF06398">
    <property type="entry name" value="Pex24p"/>
    <property type="match status" value="1"/>
</dbReference>
<evidence type="ECO:0000313" key="9">
    <source>
        <dbReference type="Proteomes" id="UP001412239"/>
    </source>
</evidence>
<evidence type="ECO:0000259" key="7">
    <source>
        <dbReference type="SMART" id="SM00693"/>
    </source>
</evidence>
<dbReference type="PANTHER" id="PTHR31679:SF2">
    <property type="entry name" value="PEROXISOMAL MEMBRANE PROTEIN PEX30-RELATED"/>
    <property type="match status" value="1"/>
</dbReference>
<sequence>MAALDTPWTFYMSDEPSIGAEPLTELHPAPSTRDPNPPTFASFAPPSSSPAARSTFQVHQKSPLLAATPPRVTRALSQAFPYLSGLNWVAGLLTWTTKDPWESFLVVAVFWAVVLYGDVGLRWGGNVVAVMLLILGMLLRRYRDEPTPTTLDEILETLSILTTRLNIFFEPFFSLTGFLSTTVTATTATSRPVLTTLFLRILLTTPIWLLFTVYPFQVVTTRRVVLATGTLILSWHSRPAKVSRTILWRSSLIRATSSYITGLTLVPLPPPPALPPRKARKSSINSHNVNPATASSTSVNLLKASPLSRVPTLQIDPSKSTPLTASTAGASPGVKFTFAIYENQRRWLGVGWTSSLFAYERAPFTDEHLQPCPQPEEFALPETPAGSGVCWRWVHGEEWRVEGADGHGKKSKGQEVKDKLGGSGEVGEGWVYYDNKWRDGRRGVDGWGKYTRRRKWYRNAELVEDLGSDDSGSEGEAEVEAREKEKMAGASPSTLTNGGSEKEKQTYRRTEHDEDEGDISTDEIPDLIVAPEEDGAGEEKEKYIMEKNVVSGNGVTRPPLPPR</sequence>
<feature type="compositionally biased region" description="Acidic residues" evidence="5">
    <location>
        <begin position="513"/>
        <end position="536"/>
    </location>
</feature>
<evidence type="ECO:0000256" key="5">
    <source>
        <dbReference type="SAM" id="MobiDB-lite"/>
    </source>
</evidence>
<feature type="compositionally biased region" description="Acidic residues" evidence="5">
    <location>
        <begin position="465"/>
        <end position="478"/>
    </location>
</feature>
<feature type="compositionally biased region" description="Basic and acidic residues" evidence="5">
    <location>
        <begin position="402"/>
        <end position="420"/>
    </location>
</feature>
<name>A0A292PZE9_9PEZI</name>
<evidence type="ECO:0000256" key="1">
    <source>
        <dbReference type="ARBA" id="ARBA00004127"/>
    </source>
</evidence>
<dbReference type="InterPro" id="IPR006614">
    <property type="entry name" value="Peroxin/Ferlin"/>
</dbReference>
<feature type="compositionally biased region" description="Low complexity" evidence="5">
    <location>
        <begin position="39"/>
        <end position="52"/>
    </location>
</feature>
<dbReference type="InterPro" id="IPR010482">
    <property type="entry name" value="TECPR1-like_DysF"/>
</dbReference>
<reference evidence="8" key="1">
    <citation type="submission" date="2015-10" db="EMBL/GenBank/DDBJ databases">
        <authorList>
            <person name="Regsiter A."/>
            <person name="william w."/>
        </authorList>
    </citation>
    <scope>NUCLEOTIDE SEQUENCE</scope>
    <source>
        <strain evidence="8">Montdore</strain>
    </source>
</reference>
<feature type="compositionally biased region" description="Basic and acidic residues" evidence="5">
    <location>
        <begin position="500"/>
        <end position="512"/>
    </location>
</feature>
<evidence type="ECO:0000256" key="3">
    <source>
        <dbReference type="ARBA" id="ARBA00022989"/>
    </source>
</evidence>
<evidence type="ECO:0000256" key="4">
    <source>
        <dbReference type="ARBA" id="ARBA00023136"/>
    </source>
</evidence>
<evidence type="ECO:0000313" key="8">
    <source>
        <dbReference type="EMBL" id="CUS11777.1"/>
    </source>
</evidence>
<organism evidence="8 9">
    <name type="scientific">Tuber aestivum</name>
    <name type="common">summer truffle</name>
    <dbReference type="NCBI Taxonomy" id="59557"/>
    <lineage>
        <taxon>Eukaryota</taxon>
        <taxon>Fungi</taxon>
        <taxon>Dikarya</taxon>
        <taxon>Ascomycota</taxon>
        <taxon>Pezizomycotina</taxon>
        <taxon>Pezizomycetes</taxon>
        <taxon>Pezizales</taxon>
        <taxon>Tuberaceae</taxon>
        <taxon>Tuber</taxon>
    </lineage>
</organism>
<protein>
    <recommendedName>
        <fullName evidence="7">Peroxin/Ferlin domain-containing protein</fullName>
    </recommendedName>
</protein>
<evidence type="ECO:0000256" key="2">
    <source>
        <dbReference type="ARBA" id="ARBA00022692"/>
    </source>
</evidence>
<proteinExistence type="predicted"/>
<dbReference type="EMBL" id="LN891013">
    <property type="protein sequence ID" value="CUS11777.1"/>
    <property type="molecule type" value="Genomic_DNA"/>
</dbReference>
<dbReference type="GO" id="GO:0012505">
    <property type="term" value="C:endomembrane system"/>
    <property type="evidence" value="ECO:0007669"/>
    <property type="project" value="UniProtKB-SubCell"/>
</dbReference>
<comment type="subcellular location">
    <subcellularLocation>
        <location evidence="1">Endomembrane system</location>
        <topology evidence="1">Multi-pass membrane protein</topology>
    </subcellularLocation>
</comment>